<gene>
    <name evidence="3" type="ORF">Tco_1005901</name>
</gene>
<protein>
    <submittedName>
        <fullName evidence="3">Retrovirus-related pol polyprotein from transposon TNT 1-94</fullName>
    </submittedName>
</protein>
<dbReference type="EMBL" id="BQNB010017370">
    <property type="protein sequence ID" value="GJT62368.1"/>
    <property type="molecule type" value="Genomic_DNA"/>
</dbReference>
<feature type="region of interest" description="Disordered" evidence="1">
    <location>
        <begin position="83"/>
        <end position="120"/>
    </location>
</feature>
<dbReference type="InterPro" id="IPR013103">
    <property type="entry name" value="RVT_2"/>
</dbReference>
<evidence type="ECO:0000313" key="3">
    <source>
        <dbReference type="EMBL" id="GJT62368.1"/>
    </source>
</evidence>
<feature type="compositionally biased region" description="Polar residues" evidence="1">
    <location>
        <begin position="138"/>
        <end position="165"/>
    </location>
</feature>
<reference evidence="3" key="1">
    <citation type="journal article" date="2022" name="Int. J. Mol. Sci.">
        <title>Draft Genome of Tanacetum Coccineum: Genomic Comparison of Closely Related Tanacetum-Family Plants.</title>
        <authorList>
            <person name="Yamashiro T."/>
            <person name="Shiraishi A."/>
            <person name="Nakayama K."/>
            <person name="Satake H."/>
        </authorList>
    </citation>
    <scope>NUCLEOTIDE SEQUENCE</scope>
</reference>
<reference evidence="3" key="2">
    <citation type="submission" date="2022-01" db="EMBL/GenBank/DDBJ databases">
        <authorList>
            <person name="Yamashiro T."/>
            <person name="Shiraishi A."/>
            <person name="Satake H."/>
            <person name="Nakayama K."/>
        </authorList>
    </citation>
    <scope>NUCLEOTIDE SEQUENCE</scope>
</reference>
<dbReference type="Pfam" id="PF07727">
    <property type="entry name" value="RVT_2"/>
    <property type="match status" value="1"/>
</dbReference>
<feature type="compositionally biased region" description="Basic and acidic residues" evidence="1">
    <location>
        <begin position="397"/>
        <end position="407"/>
    </location>
</feature>
<sequence>MQRGGHMQSSALSLSGKGMRQVQRIKCFVGSAQAGGQAFNRGEIAFRGNPGLPDVQNSQDHFSGSNEQFAEIAHLKQNLFEQGQEKDSLTEKRVRLSTSASGSQPSGNTKNDRNSQPPSTPEVIALIPEAVAPEHAVSTGSPSSTTVDQDAPTPSNSSTQQETQTPILSHDVEEDNHDIEVAHMGNDPYFGIPIPEVTSDQSASSVIIHTIVPPDHHVSEHNSKWTKDHPLENIIGALDRPVSTRLQLHEQALFCYYDAFLTSVEPKNYKEALTQACWIEAMQEELHEFERLEVWELVPPPDKAFVISLKWIYKIICSVARLEAIRIFLAFAAHMNMVIYQMDVKTAFLNGNLREEVYVSQPDGFVDPDKPNHVYKLKKALYRVEDKLHARASPTEKPPKCSKKESIDADQLVSSTRRSSIWQ</sequence>
<feature type="compositionally biased region" description="Polar residues" evidence="1">
    <location>
        <begin position="412"/>
        <end position="423"/>
    </location>
</feature>
<name>A0ABQ5FGJ4_9ASTR</name>
<feature type="compositionally biased region" description="Basic and acidic residues" evidence="1">
    <location>
        <begin position="83"/>
        <end position="94"/>
    </location>
</feature>
<feature type="region of interest" description="Disordered" evidence="1">
    <location>
        <begin position="390"/>
        <end position="423"/>
    </location>
</feature>
<accession>A0ABQ5FGJ4</accession>
<evidence type="ECO:0000256" key="1">
    <source>
        <dbReference type="SAM" id="MobiDB-lite"/>
    </source>
</evidence>
<keyword evidence="4" id="KW-1185">Reference proteome</keyword>
<evidence type="ECO:0000259" key="2">
    <source>
        <dbReference type="Pfam" id="PF07727"/>
    </source>
</evidence>
<feature type="region of interest" description="Disordered" evidence="1">
    <location>
        <begin position="134"/>
        <end position="165"/>
    </location>
</feature>
<feature type="compositionally biased region" description="Polar residues" evidence="1">
    <location>
        <begin position="96"/>
        <end position="117"/>
    </location>
</feature>
<dbReference type="Proteomes" id="UP001151760">
    <property type="component" value="Unassembled WGS sequence"/>
</dbReference>
<proteinExistence type="predicted"/>
<organism evidence="3 4">
    <name type="scientific">Tanacetum coccineum</name>
    <dbReference type="NCBI Taxonomy" id="301880"/>
    <lineage>
        <taxon>Eukaryota</taxon>
        <taxon>Viridiplantae</taxon>
        <taxon>Streptophyta</taxon>
        <taxon>Embryophyta</taxon>
        <taxon>Tracheophyta</taxon>
        <taxon>Spermatophyta</taxon>
        <taxon>Magnoliopsida</taxon>
        <taxon>eudicotyledons</taxon>
        <taxon>Gunneridae</taxon>
        <taxon>Pentapetalae</taxon>
        <taxon>asterids</taxon>
        <taxon>campanulids</taxon>
        <taxon>Asterales</taxon>
        <taxon>Asteraceae</taxon>
        <taxon>Asteroideae</taxon>
        <taxon>Anthemideae</taxon>
        <taxon>Anthemidinae</taxon>
        <taxon>Tanacetum</taxon>
    </lineage>
</organism>
<comment type="caution">
    <text evidence="3">The sequence shown here is derived from an EMBL/GenBank/DDBJ whole genome shotgun (WGS) entry which is preliminary data.</text>
</comment>
<feature type="domain" description="Reverse transcriptase Ty1/copia-type" evidence="2">
    <location>
        <begin position="315"/>
        <end position="384"/>
    </location>
</feature>
<evidence type="ECO:0000313" key="4">
    <source>
        <dbReference type="Proteomes" id="UP001151760"/>
    </source>
</evidence>